<protein>
    <recommendedName>
        <fullName evidence="4">DRBM domain-containing protein</fullName>
    </recommendedName>
</protein>
<feature type="coiled-coil region" evidence="1">
    <location>
        <begin position="25"/>
        <end position="73"/>
    </location>
</feature>
<dbReference type="Proteomes" id="UP000823775">
    <property type="component" value="Unassembled WGS sequence"/>
</dbReference>
<comment type="caution">
    <text evidence="2">The sequence shown here is derived from an EMBL/GenBank/DDBJ whole genome shotgun (WGS) entry which is preliminary data.</text>
</comment>
<dbReference type="EMBL" id="JACEIK010001778">
    <property type="protein sequence ID" value="MCD7472121.1"/>
    <property type="molecule type" value="Genomic_DNA"/>
</dbReference>
<gene>
    <name evidence="2" type="ORF">HAX54_013061</name>
</gene>
<evidence type="ECO:0000256" key="1">
    <source>
        <dbReference type="SAM" id="Coils"/>
    </source>
</evidence>
<evidence type="ECO:0000313" key="2">
    <source>
        <dbReference type="EMBL" id="MCD7472121.1"/>
    </source>
</evidence>
<evidence type="ECO:0008006" key="4">
    <source>
        <dbReference type="Google" id="ProtNLM"/>
    </source>
</evidence>
<keyword evidence="1" id="KW-0175">Coiled coil</keyword>
<sequence>MSSFTTLNKNNENARLSENDVKEFINRTRGELNKDKEKMDTLKKKMEILKKKMKTLKKKIEDLKVAHIEQEKAHEVAKDKVKELGNQLKVILHNTRLSINRNDNDLAIWTLAHSGRLSYSSACNILKNKKCTTLTGTKIWHKRLHSRPKISIKVVTWLKPNTNLFKLNVDGCSKGNTGRVGGSEAAKREEAMSSLAALKKKNENAILGPNNVEEVVVRTRGD</sequence>
<reference evidence="2 3" key="1">
    <citation type="journal article" date="2021" name="BMC Genomics">
        <title>Datura genome reveals duplications of psychoactive alkaloid biosynthetic genes and high mutation rate following tissue culture.</title>
        <authorList>
            <person name="Rajewski A."/>
            <person name="Carter-House D."/>
            <person name="Stajich J."/>
            <person name="Litt A."/>
        </authorList>
    </citation>
    <scope>NUCLEOTIDE SEQUENCE [LARGE SCALE GENOMIC DNA]</scope>
    <source>
        <strain evidence="2">AR-01</strain>
    </source>
</reference>
<evidence type="ECO:0000313" key="3">
    <source>
        <dbReference type="Proteomes" id="UP000823775"/>
    </source>
</evidence>
<name>A0ABS8TKP9_DATST</name>
<keyword evidence="3" id="KW-1185">Reference proteome</keyword>
<proteinExistence type="predicted"/>
<accession>A0ABS8TKP9</accession>
<organism evidence="2 3">
    <name type="scientific">Datura stramonium</name>
    <name type="common">Jimsonweed</name>
    <name type="synonym">Common thornapple</name>
    <dbReference type="NCBI Taxonomy" id="4076"/>
    <lineage>
        <taxon>Eukaryota</taxon>
        <taxon>Viridiplantae</taxon>
        <taxon>Streptophyta</taxon>
        <taxon>Embryophyta</taxon>
        <taxon>Tracheophyta</taxon>
        <taxon>Spermatophyta</taxon>
        <taxon>Magnoliopsida</taxon>
        <taxon>eudicotyledons</taxon>
        <taxon>Gunneridae</taxon>
        <taxon>Pentapetalae</taxon>
        <taxon>asterids</taxon>
        <taxon>lamiids</taxon>
        <taxon>Solanales</taxon>
        <taxon>Solanaceae</taxon>
        <taxon>Solanoideae</taxon>
        <taxon>Datureae</taxon>
        <taxon>Datura</taxon>
    </lineage>
</organism>